<evidence type="ECO:0000313" key="3">
    <source>
        <dbReference type="Proteomes" id="UP001595887"/>
    </source>
</evidence>
<accession>A0ABV8RH29</accession>
<evidence type="ECO:0000313" key="2">
    <source>
        <dbReference type="EMBL" id="MFC4292560.1"/>
    </source>
</evidence>
<proteinExistence type="predicted"/>
<protein>
    <recommendedName>
        <fullName evidence="4">Zinc ribbon domain-containing protein</fullName>
    </recommendedName>
</protein>
<dbReference type="Proteomes" id="UP001595887">
    <property type="component" value="Unassembled WGS sequence"/>
</dbReference>
<keyword evidence="3" id="KW-1185">Reference proteome</keyword>
<comment type="caution">
    <text evidence="2">The sequence shown here is derived from an EMBL/GenBank/DDBJ whole genome shotgun (WGS) entry which is preliminary data.</text>
</comment>
<name>A0ABV8RH29_9SPHN</name>
<reference evidence="3" key="1">
    <citation type="journal article" date="2019" name="Int. J. Syst. Evol. Microbiol.">
        <title>The Global Catalogue of Microorganisms (GCM) 10K type strain sequencing project: providing services to taxonomists for standard genome sequencing and annotation.</title>
        <authorList>
            <consortium name="The Broad Institute Genomics Platform"/>
            <consortium name="The Broad Institute Genome Sequencing Center for Infectious Disease"/>
            <person name="Wu L."/>
            <person name="Ma J."/>
        </authorList>
    </citation>
    <scope>NUCLEOTIDE SEQUENCE [LARGE SCALE GENOMIC DNA]</scope>
    <source>
        <strain evidence="3">CECT 8531</strain>
    </source>
</reference>
<feature type="transmembrane region" description="Helical" evidence="1">
    <location>
        <begin position="79"/>
        <end position="104"/>
    </location>
</feature>
<evidence type="ECO:0000256" key="1">
    <source>
        <dbReference type="SAM" id="Phobius"/>
    </source>
</evidence>
<keyword evidence="1" id="KW-0472">Membrane</keyword>
<gene>
    <name evidence="2" type="ORF">ACFOWX_09060</name>
</gene>
<dbReference type="RefSeq" id="WP_381423350.1">
    <property type="nucleotide sequence ID" value="NZ_JBHSDH010000013.1"/>
</dbReference>
<sequence>MALNCTKCDHVYEEGTKFCPECGEKTPEQRAAESFPEQAKHYVGQAAEELWGAAKDAAWTGKDLANKDAAKKMAGGATIGAAAALVAPISIAAGAAIGAGIVAYRHLNKKNEKKKDD</sequence>
<keyword evidence="1" id="KW-0812">Transmembrane</keyword>
<evidence type="ECO:0008006" key="4">
    <source>
        <dbReference type="Google" id="ProtNLM"/>
    </source>
</evidence>
<dbReference type="EMBL" id="JBHSDH010000013">
    <property type="protein sequence ID" value="MFC4292560.1"/>
    <property type="molecule type" value="Genomic_DNA"/>
</dbReference>
<keyword evidence="1" id="KW-1133">Transmembrane helix</keyword>
<organism evidence="2 3">
    <name type="scientific">Sphingorhabdus arenilitoris</name>
    <dbReference type="NCBI Taxonomy" id="1490041"/>
    <lineage>
        <taxon>Bacteria</taxon>
        <taxon>Pseudomonadati</taxon>
        <taxon>Pseudomonadota</taxon>
        <taxon>Alphaproteobacteria</taxon>
        <taxon>Sphingomonadales</taxon>
        <taxon>Sphingomonadaceae</taxon>
        <taxon>Sphingorhabdus</taxon>
    </lineage>
</organism>